<accession>X1DTN3</accession>
<dbReference type="InterPro" id="IPR040035">
    <property type="entry name" value="TMEM180"/>
</dbReference>
<dbReference type="InterPro" id="IPR036259">
    <property type="entry name" value="MFS_trans_sf"/>
</dbReference>
<feature type="transmembrane region" description="Helical" evidence="1">
    <location>
        <begin position="45"/>
        <end position="61"/>
    </location>
</feature>
<evidence type="ECO:0000313" key="2">
    <source>
        <dbReference type="EMBL" id="GAG99781.1"/>
    </source>
</evidence>
<sequence length="293" mass="34242">LDQEKRRKKNYFGYYLGNFSWTILGGIFLLSYVDFFYDDLGLNDAYFNLALIIYAIINSINDPLLSIMSDRTDRKRWGSRRLIYIRWGGLAWCIFFVMTWFPWSYDNQLIIFFHFLISISLFDMGLSLVISCWMALLPEIAPDVNQRVKLSYIVGIITIIAGIFVVIFVSFKDFGIPVFQVMSIFVGIICFVLFYLVGTLVKEREEYMDDKPLPFFKGIIETVKSKSFMIYIGYNFFFVVNASIGIAYVFIYQLITPLNLMGFYLIMVFNATIANYLGMRFQRKMGMRSVILN</sequence>
<dbReference type="Pfam" id="PF13347">
    <property type="entry name" value="MFS_2"/>
    <property type="match status" value="1"/>
</dbReference>
<proteinExistence type="predicted"/>
<keyword evidence="1" id="KW-0812">Transmembrane</keyword>
<dbReference type="PANTHER" id="PTHR28658">
    <property type="entry name" value="TRANSMEMBRANE PROTEIN 180"/>
    <property type="match status" value="1"/>
</dbReference>
<evidence type="ECO:0000256" key="1">
    <source>
        <dbReference type="SAM" id="Phobius"/>
    </source>
</evidence>
<protein>
    <recommendedName>
        <fullName evidence="3">Major facilitator superfamily (MFS) profile domain-containing protein</fullName>
    </recommendedName>
</protein>
<comment type="caution">
    <text evidence="2">The sequence shown here is derived from an EMBL/GenBank/DDBJ whole genome shotgun (WGS) entry which is preliminary data.</text>
</comment>
<dbReference type="SUPFAM" id="SSF103473">
    <property type="entry name" value="MFS general substrate transporter"/>
    <property type="match status" value="1"/>
</dbReference>
<feature type="non-terminal residue" evidence="2">
    <location>
        <position position="293"/>
    </location>
</feature>
<dbReference type="EMBL" id="BART01020075">
    <property type="protein sequence ID" value="GAG99781.1"/>
    <property type="molecule type" value="Genomic_DNA"/>
</dbReference>
<gene>
    <name evidence="2" type="ORF">S01H4_37379</name>
</gene>
<reference evidence="2" key="1">
    <citation type="journal article" date="2014" name="Front. Microbiol.">
        <title>High frequency of phylogenetically diverse reductive dehalogenase-homologous genes in deep subseafloor sedimentary metagenomes.</title>
        <authorList>
            <person name="Kawai M."/>
            <person name="Futagami T."/>
            <person name="Toyoda A."/>
            <person name="Takaki Y."/>
            <person name="Nishi S."/>
            <person name="Hori S."/>
            <person name="Arai W."/>
            <person name="Tsubouchi T."/>
            <person name="Morono Y."/>
            <person name="Uchiyama I."/>
            <person name="Ito T."/>
            <person name="Fujiyama A."/>
            <person name="Inagaki F."/>
            <person name="Takami H."/>
        </authorList>
    </citation>
    <scope>NUCLEOTIDE SEQUENCE</scope>
    <source>
        <strain evidence="2">Expedition CK06-06</strain>
    </source>
</reference>
<name>X1DTN3_9ZZZZ</name>
<keyword evidence="1" id="KW-0472">Membrane</keyword>
<organism evidence="2">
    <name type="scientific">marine sediment metagenome</name>
    <dbReference type="NCBI Taxonomy" id="412755"/>
    <lineage>
        <taxon>unclassified sequences</taxon>
        <taxon>metagenomes</taxon>
        <taxon>ecological metagenomes</taxon>
    </lineage>
</organism>
<feature type="transmembrane region" description="Helical" evidence="1">
    <location>
        <begin position="150"/>
        <end position="171"/>
    </location>
</feature>
<evidence type="ECO:0008006" key="3">
    <source>
        <dbReference type="Google" id="ProtNLM"/>
    </source>
</evidence>
<feature type="transmembrane region" description="Helical" evidence="1">
    <location>
        <begin position="261"/>
        <end position="278"/>
    </location>
</feature>
<feature type="transmembrane region" description="Helical" evidence="1">
    <location>
        <begin position="82"/>
        <end position="103"/>
    </location>
</feature>
<feature type="transmembrane region" description="Helical" evidence="1">
    <location>
        <begin position="12"/>
        <end position="33"/>
    </location>
</feature>
<feature type="transmembrane region" description="Helical" evidence="1">
    <location>
        <begin position="234"/>
        <end position="255"/>
    </location>
</feature>
<dbReference type="PANTHER" id="PTHR28658:SF1">
    <property type="entry name" value="MAJOR FACILITATOR SUPERFAMILY DOMAIN CONTAINING 13B"/>
    <property type="match status" value="1"/>
</dbReference>
<feature type="transmembrane region" description="Helical" evidence="1">
    <location>
        <begin position="109"/>
        <end position="138"/>
    </location>
</feature>
<feature type="non-terminal residue" evidence="2">
    <location>
        <position position="1"/>
    </location>
</feature>
<keyword evidence="1" id="KW-1133">Transmembrane helix</keyword>
<dbReference type="Gene3D" id="1.20.1250.20">
    <property type="entry name" value="MFS general substrate transporter like domains"/>
    <property type="match status" value="1"/>
</dbReference>
<dbReference type="AlphaFoldDB" id="X1DTN3"/>
<feature type="transmembrane region" description="Helical" evidence="1">
    <location>
        <begin position="177"/>
        <end position="201"/>
    </location>
</feature>